<organism evidence="1 2">
    <name type="scientific">Pseudarcicella hirudinis</name>
    <dbReference type="NCBI Taxonomy" id="1079859"/>
    <lineage>
        <taxon>Bacteria</taxon>
        <taxon>Pseudomonadati</taxon>
        <taxon>Bacteroidota</taxon>
        <taxon>Cytophagia</taxon>
        <taxon>Cytophagales</taxon>
        <taxon>Flectobacillaceae</taxon>
        <taxon>Pseudarcicella</taxon>
    </lineage>
</organism>
<reference evidence="1 2" key="1">
    <citation type="submission" date="2016-10" db="EMBL/GenBank/DDBJ databases">
        <authorList>
            <person name="de Groot N.N."/>
        </authorList>
    </citation>
    <scope>NUCLEOTIDE SEQUENCE [LARGE SCALE GENOMIC DNA]</scope>
    <source>
        <strain evidence="2">E92,LMG 26720,CCM 7988</strain>
    </source>
</reference>
<dbReference type="Pfam" id="PF18728">
    <property type="entry name" value="HEPN_AbiV"/>
    <property type="match status" value="1"/>
</dbReference>
<dbReference type="InterPro" id="IPR030987">
    <property type="entry name" value="AbiV"/>
</dbReference>
<proteinExistence type="predicted"/>
<dbReference type="AlphaFoldDB" id="A0A1I5PAB6"/>
<sequence>MDFSFELNYIDSLSCPGILKARLMNELNGQDSSKFEFYLEIYVASLSEAKSLLSEAQLLFNNESYERAYFLGMAALEEISKSQLAADTFTGYITEKDFKSSYRDHEKKINRVKWIQLDGNSIPVYSYLIDSIEIEDFDFNKKMQAMYVDVDFHLKKVSKPNEKIIKEYAQSIIKAVEVGLHRIHEVTVQEGEQIGTKGFMK</sequence>
<name>A0A1I5PAB6_9BACT</name>
<dbReference type="RefSeq" id="WP_092012997.1">
    <property type="nucleotide sequence ID" value="NZ_FOXH01000002.1"/>
</dbReference>
<evidence type="ECO:0000313" key="1">
    <source>
        <dbReference type="EMBL" id="SFP30461.1"/>
    </source>
</evidence>
<dbReference type="EMBL" id="FOXH01000002">
    <property type="protein sequence ID" value="SFP30461.1"/>
    <property type="molecule type" value="Genomic_DNA"/>
</dbReference>
<accession>A0A1I5PAB6</accession>
<gene>
    <name evidence="1" type="ORF">SAMN04515674_102343</name>
</gene>
<keyword evidence="2" id="KW-1185">Reference proteome</keyword>
<dbReference type="Proteomes" id="UP000199306">
    <property type="component" value="Unassembled WGS sequence"/>
</dbReference>
<dbReference type="STRING" id="1079859.SAMN04515674_102343"/>
<protein>
    <submittedName>
        <fullName evidence="1">Abortive infection protein, AbiV family</fullName>
    </submittedName>
</protein>
<dbReference type="OrthoDB" id="9800756at2"/>
<evidence type="ECO:0000313" key="2">
    <source>
        <dbReference type="Proteomes" id="UP000199306"/>
    </source>
</evidence>
<dbReference type="NCBIfam" id="TIGR04498">
    <property type="entry name" value="AbiV_defense"/>
    <property type="match status" value="1"/>
</dbReference>